<dbReference type="OrthoDB" id="5410873at2759"/>
<dbReference type="EMBL" id="LFZO01000595">
    <property type="protein sequence ID" value="KXT04018.1"/>
    <property type="molecule type" value="Genomic_DNA"/>
</dbReference>
<gene>
    <name evidence="2" type="ORF">AC579_5432</name>
</gene>
<comment type="caution">
    <text evidence="2">The sequence shown here is derived from an EMBL/GenBank/DDBJ whole genome shotgun (WGS) entry which is preliminary data.</text>
</comment>
<accession>A0A139HNI6</accession>
<evidence type="ECO:0000313" key="3">
    <source>
        <dbReference type="Proteomes" id="UP000073492"/>
    </source>
</evidence>
<evidence type="ECO:0000259" key="1">
    <source>
        <dbReference type="PROSITE" id="PS50181"/>
    </source>
</evidence>
<organism evidence="2 3">
    <name type="scientific">Pseudocercospora musae</name>
    <dbReference type="NCBI Taxonomy" id="113226"/>
    <lineage>
        <taxon>Eukaryota</taxon>
        <taxon>Fungi</taxon>
        <taxon>Dikarya</taxon>
        <taxon>Ascomycota</taxon>
        <taxon>Pezizomycotina</taxon>
        <taxon>Dothideomycetes</taxon>
        <taxon>Dothideomycetidae</taxon>
        <taxon>Mycosphaerellales</taxon>
        <taxon>Mycosphaerellaceae</taxon>
        <taxon>Pseudocercospora</taxon>
    </lineage>
</organism>
<dbReference type="InterPro" id="IPR036047">
    <property type="entry name" value="F-box-like_dom_sf"/>
</dbReference>
<proteinExistence type="predicted"/>
<dbReference type="SUPFAM" id="SSF81383">
    <property type="entry name" value="F-box domain"/>
    <property type="match status" value="1"/>
</dbReference>
<protein>
    <recommendedName>
        <fullName evidence="1">F-box domain-containing protein</fullName>
    </recommendedName>
</protein>
<name>A0A139HNI6_9PEZI</name>
<evidence type="ECO:0000313" key="2">
    <source>
        <dbReference type="EMBL" id="KXT04018.1"/>
    </source>
</evidence>
<feature type="domain" description="F-box" evidence="1">
    <location>
        <begin position="3"/>
        <end position="48"/>
    </location>
</feature>
<sequence length="448" mass="51175">MSCDSLPSLPVELVLRIAEYLDYVDLLPLTAVKSSFRECLLPMVFRTIRVSNDEESANFALSMAKKYGRHINELHFEGFASPADDIVTILDQQSRSGSSRTSTLPEATKQLLGGHYLPNVSHARIQFMFDFDSEDWVTQEAGALPGFYDFDAVEWESQTAESESRWHWRSLMLETWLTLAKNDSIRSLNVVDLVPRPVSAFRRAEFHRFLGRLKAVEMSVWGADKGAGWLSRTLPGYLLFTSQLHDFFFSSLVDVTKLTLRASPTGMCGLQGQLHGTLGLRPRDIPKLRRLHLQNVFVGHELVRFLSARCRTLESLTLDHCMCSPEESVHGSYAKDSVSWATAFRALRESDTRLSQLQIRPRYAPFTQEIYPDDTHNRGTHDEYNMAKHIERCLQRDATLRIFGYGDVYESESTPRHDSQLNVKAFLRGEDMDEYRKLMAVVEHNAAR</sequence>
<keyword evidence="3" id="KW-1185">Reference proteome</keyword>
<dbReference type="PROSITE" id="PS50181">
    <property type="entry name" value="FBOX"/>
    <property type="match status" value="1"/>
</dbReference>
<reference evidence="2 3" key="1">
    <citation type="submission" date="2015-07" db="EMBL/GenBank/DDBJ databases">
        <title>Comparative genomics of the Sigatoka disease complex on banana suggests a link between parallel evolutionary changes in Pseudocercospora fijiensis and Pseudocercospora eumusae and increased virulence on the banana host.</title>
        <authorList>
            <person name="Chang T.-C."/>
            <person name="Salvucci A."/>
            <person name="Crous P.W."/>
            <person name="Stergiopoulos I."/>
        </authorList>
    </citation>
    <scope>NUCLEOTIDE SEQUENCE [LARGE SCALE GENOMIC DNA]</scope>
    <source>
        <strain evidence="2 3">CBS 116634</strain>
    </source>
</reference>
<dbReference type="Proteomes" id="UP000073492">
    <property type="component" value="Unassembled WGS sequence"/>
</dbReference>
<dbReference type="AlphaFoldDB" id="A0A139HNI6"/>
<dbReference type="InterPro" id="IPR001810">
    <property type="entry name" value="F-box_dom"/>
</dbReference>